<keyword evidence="9" id="KW-1185">Reference proteome</keyword>
<dbReference type="RefSeq" id="WP_379522743.1">
    <property type="nucleotide sequence ID" value="NZ_JBHSPA010000091.1"/>
</dbReference>
<dbReference type="PROSITE" id="PS00059">
    <property type="entry name" value="ADH_ZINC"/>
    <property type="match status" value="1"/>
</dbReference>
<dbReference type="EMBL" id="JBHSPA010000091">
    <property type="protein sequence ID" value="MFC5833319.1"/>
    <property type="molecule type" value="Genomic_DNA"/>
</dbReference>
<gene>
    <name evidence="8" type="ORF">ACFPZ3_56520</name>
</gene>
<reference evidence="9" key="1">
    <citation type="journal article" date="2019" name="Int. J. Syst. Evol. Microbiol.">
        <title>The Global Catalogue of Microorganisms (GCM) 10K type strain sequencing project: providing services to taxonomists for standard genome sequencing and annotation.</title>
        <authorList>
            <consortium name="The Broad Institute Genomics Platform"/>
            <consortium name="The Broad Institute Genome Sequencing Center for Infectious Disease"/>
            <person name="Wu L."/>
            <person name="Ma J."/>
        </authorList>
    </citation>
    <scope>NUCLEOTIDE SEQUENCE [LARGE SCALE GENOMIC DNA]</scope>
    <source>
        <strain evidence="9">CCUG 53903</strain>
    </source>
</reference>
<comment type="similarity">
    <text evidence="2 6">Belongs to the zinc-containing alcohol dehydrogenase family.</text>
</comment>
<dbReference type="SUPFAM" id="SSF50129">
    <property type="entry name" value="GroES-like"/>
    <property type="match status" value="1"/>
</dbReference>
<keyword evidence="5" id="KW-0560">Oxidoreductase</keyword>
<proteinExistence type="inferred from homology"/>
<evidence type="ECO:0000256" key="5">
    <source>
        <dbReference type="ARBA" id="ARBA00023002"/>
    </source>
</evidence>
<evidence type="ECO:0000259" key="7">
    <source>
        <dbReference type="SMART" id="SM00829"/>
    </source>
</evidence>
<dbReference type="Gene3D" id="3.40.50.720">
    <property type="entry name" value="NAD(P)-binding Rossmann-like Domain"/>
    <property type="match status" value="1"/>
</dbReference>
<dbReference type="Pfam" id="PF08240">
    <property type="entry name" value="ADH_N"/>
    <property type="match status" value="1"/>
</dbReference>
<evidence type="ECO:0000256" key="2">
    <source>
        <dbReference type="ARBA" id="ARBA00008072"/>
    </source>
</evidence>
<dbReference type="InterPro" id="IPR020843">
    <property type="entry name" value="ER"/>
</dbReference>
<evidence type="ECO:0000313" key="8">
    <source>
        <dbReference type="EMBL" id="MFC5833319.1"/>
    </source>
</evidence>
<name>A0ABW1D5M4_9ACTN</name>
<dbReference type="Proteomes" id="UP001596058">
    <property type="component" value="Unassembled WGS sequence"/>
</dbReference>
<dbReference type="PANTHER" id="PTHR43350">
    <property type="entry name" value="NAD-DEPENDENT ALCOHOL DEHYDROGENASE"/>
    <property type="match status" value="1"/>
</dbReference>
<dbReference type="Gene3D" id="3.90.180.10">
    <property type="entry name" value="Medium-chain alcohol dehydrogenases, catalytic domain"/>
    <property type="match status" value="2"/>
</dbReference>
<dbReference type="PANTHER" id="PTHR43350:SF19">
    <property type="entry name" value="D-GULOSIDE 3-DEHYDROGENASE"/>
    <property type="match status" value="1"/>
</dbReference>
<evidence type="ECO:0000256" key="6">
    <source>
        <dbReference type="RuleBase" id="RU361277"/>
    </source>
</evidence>
<organism evidence="8 9">
    <name type="scientific">Nonomuraea insulae</name>
    <dbReference type="NCBI Taxonomy" id="1616787"/>
    <lineage>
        <taxon>Bacteria</taxon>
        <taxon>Bacillati</taxon>
        <taxon>Actinomycetota</taxon>
        <taxon>Actinomycetes</taxon>
        <taxon>Streptosporangiales</taxon>
        <taxon>Streptosporangiaceae</taxon>
        <taxon>Nonomuraea</taxon>
    </lineage>
</organism>
<evidence type="ECO:0000256" key="4">
    <source>
        <dbReference type="ARBA" id="ARBA00022833"/>
    </source>
</evidence>
<dbReference type="InterPro" id="IPR002328">
    <property type="entry name" value="ADH_Zn_CS"/>
</dbReference>
<dbReference type="InterPro" id="IPR011032">
    <property type="entry name" value="GroES-like_sf"/>
</dbReference>
<comment type="caution">
    <text evidence="8">The sequence shown here is derived from an EMBL/GenBank/DDBJ whole genome shotgun (WGS) entry which is preliminary data.</text>
</comment>
<dbReference type="InterPro" id="IPR013149">
    <property type="entry name" value="ADH-like_C"/>
</dbReference>
<protein>
    <submittedName>
        <fullName evidence="8">Alcohol dehydrogenase catalytic domain-containing protein</fullName>
    </submittedName>
</protein>
<dbReference type="SUPFAM" id="SSF51735">
    <property type="entry name" value="NAD(P)-binding Rossmann-fold domains"/>
    <property type="match status" value="1"/>
</dbReference>
<dbReference type="InterPro" id="IPR013154">
    <property type="entry name" value="ADH-like_N"/>
</dbReference>
<dbReference type="Pfam" id="PF00107">
    <property type="entry name" value="ADH_zinc_N"/>
    <property type="match status" value="1"/>
</dbReference>
<comment type="cofactor">
    <cofactor evidence="1 6">
        <name>Zn(2+)</name>
        <dbReference type="ChEBI" id="CHEBI:29105"/>
    </cofactor>
</comment>
<dbReference type="InterPro" id="IPR036291">
    <property type="entry name" value="NAD(P)-bd_dom_sf"/>
</dbReference>
<evidence type="ECO:0000256" key="1">
    <source>
        <dbReference type="ARBA" id="ARBA00001947"/>
    </source>
</evidence>
<evidence type="ECO:0000313" key="9">
    <source>
        <dbReference type="Proteomes" id="UP001596058"/>
    </source>
</evidence>
<dbReference type="SMART" id="SM00829">
    <property type="entry name" value="PKS_ER"/>
    <property type="match status" value="1"/>
</dbReference>
<evidence type="ECO:0000256" key="3">
    <source>
        <dbReference type="ARBA" id="ARBA00022723"/>
    </source>
</evidence>
<feature type="domain" description="Enoyl reductase (ER)" evidence="7">
    <location>
        <begin position="8"/>
        <end position="299"/>
    </location>
</feature>
<accession>A0ABW1D5M4</accession>
<keyword evidence="3 6" id="KW-0479">Metal-binding</keyword>
<sequence>MRYAQVVGARTSEIVGVDTPPPGGGEVALRILASGVCSSELPAWTGHDGGAPVRLGHEVSGEVIGIGAGVHGWAPGDRVTGFASGAFADVVNVPARALLPVPANVPSWAALGEPVACVVEALSRCGLRPGLRVAVVGLGFMGLIAVQAAAAHAPAVLAGVDPVAHSRELASALGAHETFAPEQAEGRFDVVAEFSGTASGLKLAGDLTGPHGVLCVGGYHHEGPRELDVNLWYRGVTIVNGFTPQRWRHLAALEEGLRLMEQRMLTLEPLITHRVPLDGVDSGFGLLLERPAGFVKCVVSAAAGS</sequence>
<keyword evidence="4 6" id="KW-0862">Zinc</keyword>